<accession>A0A6C0JQU7</accession>
<reference evidence="2" key="1">
    <citation type="journal article" date="2020" name="Nature">
        <title>Giant virus diversity and host interactions through global metagenomics.</title>
        <authorList>
            <person name="Schulz F."/>
            <person name="Roux S."/>
            <person name="Paez-Espino D."/>
            <person name="Jungbluth S."/>
            <person name="Walsh D.A."/>
            <person name="Denef V.J."/>
            <person name="McMahon K.D."/>
            <person name="Konstantinidis K.T."/>
            <person name="Eloe-Fadrosh E.A."/>
            <person name="Kyrpides N.C."/>
            <person name="Woyke T."/>
        </authorList>
    </citation>
    <scope>NUCLEOTIDE SEQUENCE</scope>
    <source>
        <strain evidence="2">GVMAG-S-1062768-28</strain>
    </source>
</reference>
<proteinExistence type="predicted"/>
<protein>
    <submittedName>
        <fullName evidence="2">Uncharacterized protein</fullName>
    </submittedName>
</protein>
<sequence>MFVTGEIYNSFKNIKGERQAFHHFQVLDNKVPTMISQNGTNYFIDADHNLLSANVTTFYSPDGKPENVYTPGTVIAPLFDVVRVAGGSGTIENNEKQIITEKITEKQTIITNNEKVTEKQPKIGIMSSLKIGGVYTVDFVGSMGGQVIILAEDKLTWLVGKNNHVERYFDLHGVLYIDKEKTRESGFAIKSLSFLKMDKETVISTPELEEKIPFMNSLLIRGVYKAKFDKHSLSDEVLILDSDKLMWTYIGVRYFDVYGTLYSDAEKKYASGYVIKSLEFLKMNETIVEKESNEQKIVITDVKVGGLYDVIFEHGQTCRVEVVEQDKFDMGNIRYRFDKYGHLFCDNVKQKICIVSFQFVKMAHEEIMKDVQIGQVYTLSFSDGSIHKCKIVEKDVYTYMGNPHISRSFDLDGTVYWDKTRNGSCGVKIVKIMEEDTDPKIMKDVVVGKTYNFTFNDGAVEKRKITSYTEYLNVNADQSFGYDIYGSVYTDGKLTQKLPSLKIVEVEQVLDNLPTLVDPVERPVVVAQRIINDLRIGGIYKIGFTDFDKECKLLSKNHFQYACQGLFRWFDDNDNLYREPEMRNKVNEVVVTSWTFLHMDNDEKEAVKQETNVQNVVVVKQETNVENVVVVKQENIQQTTRKRVFEDQRVGGIYELMFVDNQIFQCKLIEQDHFKYINNRNKERWINEELFENYNIYADKECTDVIDNKVVSWKFLRMAEDEHTQKDVVVPLSQQKDVQWQRYEVTLKCGKKYSKKWFVASDTEITTDVGEFVEKFVTKPIQKKTILAKLANGKKFTMLVRNVPKKTYTIFYRGNDGYSVKHFSTAFTIPEKYWQLTDNLCQVVDNIVNIVKDVANIREMLSKTADYIERGEKKGFSMTEFNNISDQLGKHHENITDHEEKIAEYEAKISQERQKIAKEQEKLDEITFDNPLYVSFERFYDACLDGSASDKEFSDVPLFIGKMVLASLKEHAKITFFQERIRFNDAVALCKSLM</sequence>
<name>A0A6C0JQU7_9ZZZZ</name>
<keyword evidence="1" id="KW-0175">Coiled coil</keyword>
<evidence type="ECO:0000256" key="1">
    <source>
        <dbReference type="SAM" id="Coils"/>
    </source>
</evidence>
<feature type="coiled-coil region" evidence="1">
    <location>
        <begin position="888"/>
        <end position="929"/>
    </location>
</feature>
<dbReference type="AlphaFoldDB" id="A0A6C0JQU7"/>
<evidence type="ECO:0000313" key="2">
    <source>
        <dbReference type="EMBL" id="QHU08135.1"/>
    </source>
</evidence>
<dbReference type="EMBL" id="MN740694">
    <property type="protein sequence ID" value="QHU08135.1"/>
    <property type="molecule type" value="Genomic_DNA"/>
</dbReference>
<organism evidence="2">
    <name type="scientific">viral metagenome</name>
    <dbReference type="NCBI Taxonomy" id="1070528"/>
    <lineage>
        <taxon>unclassified sequences</taxon>
        <taxon>metagenomes</taxon>
        <taxon>organismal metagenomes</taxon>
    </lineage>
</organism>